<proteinExistence type="predicted"/>
<dbReference type="AlphaFoldDB" id="A0A067LCC6"/>
<gene>
    <name evidence="1" type="ORF">JCGZ_03012</name>
</gene>
<accession>A0A067LCC6</accession>
<evidence type="ECO:0000313" key="2">
    <source>
        <dbReference type="Proteomes" id="UP000027138"/>
    </source>
</evidence>
<organism evidence="1 2">
    <name type="scientific">Jatropha curcas</name>
    <name type="common">Barbados nut</name>
    <dbReference type="NCBI Taxonomy" id="180498"/>
    <lineage>
        <taxon>Eukaryota</taxon>
        <taxon>Viridiplantae</taxon>
        <taxon>Streptophyta</taxon>
        <taxon>Embryophyta</taxon>
        <taxon>Tracheophyta</taxon>
        <taxon>Spermatophyta</taxon>
        <taxon>Magnoliopsida</taxon>
        <taxon>eudicotyledons</taxon>
        <taxon>Gunneridae</taxon>
        <taxon>Pentapetalae</taxon>
        <taxon>rosids</taxon>
        <taxon>fabids</taxon>
        <taxon>Malpighiales</taxon>
        <taxon>Euphorbiaceae</taxon>
        <taxon>Crotonoideae</taxon>
        <taxon>Jatropheae</taxon>
        <taxon>Jatropha</taxon>
    </lineage>
</organism>
<name>A0A067LCC6_JATCU</name>
<keyword evidence="2" id="KW-1185">Reference proteome</keyword>
<reference evidence="1 2" key="1">
    <citation type="journal article" date="2014" name="PLoS ONE">
        <title>Global Analysis of Gene Expression Profiles in Physic Nut (Jatropha curcas L.) Seedlings Exposed to Salt Stress.</title>
        <authorList>
            <person name="Zhang L."/>
            <person name="Zhang C."/>
            <person name="Wu P."/>
            <person name="Chen Y."/>
            <person name="Li M."/>
            <person name="Jiang H."/>
            <person name="Wu G."/>
        </authorList>
    </citation>
    <scope>NUCLEOTIDE SEQUENCE [LARGE SCALE GENOMIC DNA]</scope>
    <source>
        <strain evidence="2">cv. GZQX0401</strain>
        <tissue evidence="1">Young leaves</tissue>
    </source>
</reference>
<sequence>MTCRGYPRTEEIYDSVFAPVNCQDDCNAQNLVYWCIRHDINVMLALNAKLCSDHGNTNFLWPGNSTVSYMFNSLCHKYPHIHGELEQLNAILITKPSQFTVQGTGDMQKAPILEGNADVFHQRWNEMQEETIAFEDAP</sequence>
<evidence type="ECO:0000313" key="1">
    <source>
        <dbReference type="EMBL" id="KDP42145.1"/>
    </source>
</evidence>
<dbReference type="Proteomes" id="UP000027138">
    <property type="component" value="Unassembled WGS sequence"/>
</dbReference>
<protein>
    <submittedName>
        <fullName evidence="1">Uncharacterized protein</fullName>
    </submittedName>
</protein>
<dbReference type="EMBL" id="KK914310">
    <property type="protein sequence ID" value="KDP42145.1"/>
    <property type="molecule type" value="Genomic_DNA"/>
</dbReference>